<gene>
    <name evidence="5" type="ORF">A8C56_07705</name>
</gene>
<dbReference type="GO" id="GO:0006508">
    <property type="term" value="P:proteolysis"/>
    <property type="evidence" value="ECO:0007669"/>
    <property type="project" value="InterPro"/>
</dbReference>
<dbReference type="AlphaFoldDB" id="A0A1A9HZP6"/>
<dbReference type="Proteomes" id="UP000077667">
    <property type="component" value="Chromosome"/>
</dbReference>
<dbReference type="InterPro" id="IPR000668">
    <property type="entry name" value="Peptidase_C1A_C"/>
</dbReference>
<keyword evidence="3" id="KW-0472">Membrane</keyword>
<dbReference type="KEGG" id="nia:A8C56_07705"/>
<keyword evidence="3" id="KW-0812">Transmembrane</keyword>
<accession>A0A1A9HZP6</accession>
<dbReference type="CDD" id="cd02619">
    <property type="entry name" value="Peptidase_C1"/>
    <property type="match status" value="1"/>
</dbReference>
<evidence type="ECO:0000259" key="4">
    <source>
        <dbReference type="SMART" id="SM00645"/>
    </source>
</evidence>
<dbReference type="InterPro" id="IPR013128">
    <property type="entry name" value="Peptidase_C1A"/>
</dbReference>
<reference evidence="5 6" key="1">
    <citation type="submission" date="2016-05" db="EMBL/GenBank/DDBJ databases">
        <title>Niabella ginsenosidivorans BS26 whole genome sequencing.</title>
        <authorList>
            <person name="Im W.T."/>
            <person name="Siddiqi M.Z."/>
        </authorList>
    </citation>
    <scope>NUCLEOTIDE SEQUENCE [LARGE SCALE GENOMIC DNA]</scope>
    <source>
        <strain evidence="5 6">BS26</strain>
    </source>
</reference>
<comment type="similarity">
    <text evidence="1">Belongs to the peptidase C1 family.</text>
</comment>
<evidence type="ECO:0000256" key="1">
    <source>
        <dbReference type="ARBA" id="ARBA00008455"/>
    </source>
</evidence>
<feature type="transmembrane region" description="Helical" evidence="3">
    <location>
        <begin position="40"/>
        <end position="63"/>
    </location>
</feature>
<keyword evidence="3" id="KW-1133">Transmembrane helix</keyword>
<sequence>MPIRMTDDPNSGNDDFNDDQGGGSGPGGGGGGGLLGLLPLLLGLFRGKGIIVLIVIAAAAYFLGGRGGCGNIGGGISDAAKQLFSQSGYSYNPAEFDKAKIYEGLADNNTKNPLPEAVSLLRFAPRAGDQGQQGSCVAWSSAYAAQTILTAAATGQDPNAIAFSPSYLYNQIRLGNDCQGSYVQRAMEAMKANGGVPLRDYPYNDQDCSRTPGSAAIQEGRQHVIHGFTRLTQGDNLNQISIRAIKEHLAKDAPVVIGMMVGQSFMQDMMGQELWRPQGMDQAQMGMGGHAMCVIGYDDRKYGGAFQILNSWTPQWGKNGVAWVRYSDFQNYVREAYGIDPLPKAANIAAMPLECTIGLVDNTTKQYIKLKSAGSNTFQTVTPIKAGTRFKMEVRNTTECYIYIFGQETDGSSYVLFPYLKPGQTVSKHSPYCGITGYRLFPKDQSMEADNQGAKDQIAVIASKKELNYNDVNNAINNSAQATFAGKVNDAVRSILAPGAAYNSSPDGRMYFKATANAGQAVATVVAFDKVP</sequence>
<dbReference type="RefSeq" id="WP_067754123.1">
    <property type="nucleotide sequence ID" value="NZ_CP015772.1"/>
</dbReference>
<dbReference type="InterPro" id="IPR025493">
    <property type="entry name" value="DUF4384"/>
</dbReference>
<evidence type="ECO:0000256" key="3">
    <source>
        <dbReference type="SAM" id="Phobius"/>
    </source>
</evidence>
<dbReference type="GO" id="GO:0008234">
    <property type="term" value="F:cysteine-type peptidase activity"/>
    <property type="evidence" value="ECO:0007669"/>
    <property type="project" value="InterPro"/>
</dbReference>
<keyword evidence="6" id="KW-1185">Reference proteome</keyword>
<feature type="region of interest" description="Disordered" evidence="2">
    <location>
        <begin position="1"/>
        <end position="28"/>
    </location>
</feature>
<dbReference type="Pfam" id="PF00112">
    <property type="entry name" value="Peptidase_C1"/>
    <property type="match status" value="1"/>
</dbReference>
<dbReference type="InterPro" id="IPR038765">
    <property type="entry name" value="Papain-like_cys_pep_sf"/>
</dbReference>
<dbReference type="STRING" id="1176587.A8C56_07705"/>
<dbReference type="OrthoDB" id="3648721at2"/>
<dbReference type="Gene3D" id="3.90.70.10">
    <property type="entry name" value="Cysteine proteinases"/>
    <property type="match status" value="1"/>
</dbReference>
<protein>
    <submittedName>
        <fullName evidence="5">Peptidase C1A papain</fullName>
    </submittedName>
</protein>
<dbReference type="PANTHER" id="PTHR12411">
    <property type="entry name" value="CYSTEINE PROTEASE FAMILY C1-RELATED"/>
    <property type="match status" value="1"/>
</dbReference>
<name>A0A1A9HZP6_9BACT</name>
<organism evidence="5 6">
    <name type="scientific">Niabella ginsenosidivorans</name>
    <dbReference type="NCBI Taxonomy" id="1176587"/>
    <lineage>
        <taxon>Bacteria</taxon>
        <taxon>Pseudomonadati</taxon>
        <taxon>Bacteroidota</taxon>
        <taxon>Chitinophagia</taxon>
        <taxon>Chitinophagales</taxon>
        <taxon>Chitinophagaceae</taxon>
        <taxon>Niabella</taxon>
    </lineage>
</organism>
<feature type="domain" description="Peptidase C1A papain C-terminal" evidence="4">
    <location>
        <begin position="114"/>
        <end position="340"/>
    </location>
</feature>
<dbReference type="SMART" id="SM00645">
    <property type="entry name" value="Pept_C1"/>
    <property type="match status" value="1"/>
</dbReference>
<dbReference type="EMBL" id="CP015772">
    <property type="protein sequence ID" value="ANH80878.1"/>
    <property type="molecule type" value="Genomic_DNA"/>
</dbReference>
<evidence type="ECO:0000256" key="2">
    <source>
        <dbReference type="SAM" id="MobiDB-lite"/>
    </source>
</evidence>
<dbReference type="Pfam" id="PF14326">
    <property type="entry name" value="DUF4384"/>
    <property type="match status" value="1"/>
</dbReference>
<proteinExistence type="inferred from homology"/>
<evidence type="ECO:0000313" key="6">
    <source>
        <dbReference type="Proteomes" id="UP000077667"/>
    </source>
</evidence>
<evidence type="ECO:0000313" key="5">
    <source>
        <dbReference type="EMBL" id="ANH80878.1"/>
    </source>
</evidence>
<dbReference type="SUPFAM" id="SSF54001">
    <property type="entry name" value="Cysteine proteinases"/>
    <property type="match status" value="1"/>
</dbReference>